<evidence type="ECO:0000313" key="2">
    <source>
        <dbReference type="EMBL" id="KAF5831984.1"/>
    </source>
</evidence>
<feature type="region of interest" description="Disordered" evidence="1">
    <location>
        <begin position="25"/>
        <end position="66"/>
    </location>
</feature>
<feature type="compositionally biased region" description="Basic residues" evidence="1">
    <location>
        <begin position="55"/>
        <end position="66"/>
    </location>
</feature>
<name>A0ABQ7GBJ1_DUNSA</name>
<accession>A0ABQ7GBJ1</accession>
<evidence type="ECO:0000313" key="3">
    <source>
        <dbReference type="Proteomes" id="UP000815325"/>
    </source>
</evidence>
<reference evidence="2" key="1">
    <citation type="submission" date="2017-08" db="EMBL/GenBank/DDBJ databases">
        <authorList>
            <person name="Polle J.E."/>
            <person name="Barry K."/>
            <person name="Cushman J."/>
            <person name="Schmutz J."/>
            <person name="Tran D."/>
            <person name="Hathwaick L.T."/>
            <person name="Yim W.C."/>
            <person name="Jenkins J."/>
            <person name="Mckie-Krisberg Z.M."/>
            <person name="Prochnik S."/>
            <person name="Lindquist E."/>
            <person name="Dockter R.B."/>
            <person name="Adam C."/>
            <person name="Molina H."/>
            <person name="Bunkerborg J."/>
            <person name="Jin E."/>
            <person name="Buchheim M."/>
            <person name="Magnuson J."/>
        </authorList>
    </citation>
    <scope>NUCLEOTIDE SEQUENCE</scope>
    <source>
        <strain evidence="2">CCAP 19/18</strain>
    </source>
</reference>
<dbReference type="Proteomes" id="UP000815325">
    <property type="component" value="Unassembled WGS sequence"/>
</dbReference>
<keyword evidence="3" id="KW-1185">Reference proteome</keyword>
<dbReference type="EMBL" id="MU069906">
    <property type="protein sequence ID" value="KAF5831984.1"/>
    <property type="molecule type" value="Genomic_DNA"/>
</dbReference>
<dbReference type="PANTHER" id="PTHR33372">
    <property type="match status" value="1"/>
</dbReference>
<feature type="compositionally biased region" description="Pro residues" evidence="1">
    <location>
        <begin position="35"/>
        <end position="46"/>
    </location>
</feature>
<dbReference type="PANTHER" id="PTHR33372:SF2">
    <property type="entry name" value="PROTEIN CHAPERONE-LIKE PROTEIN OF POR1, CHLOROPLASTIC"/>
    <property type="match status" value="1"/>
</dbReference>
<proteinExistence type="predicted"/>
<dbReference type="InterPro" id="IPR021788">
    <property type="entry name" value="CPP1-like"/>
</dbReference>
<evidence type="ECO:0000256" key="1">
    <source>
        <dbReference type="SAM" id="MobiDB-lite"/>
    </source>
</evidence>
<organism evidence="2 3">
    <name type="scientific">Dunaliella salina</name>
    <name type="common">Green alga</name>
    <name type="synonym">Protococcus salinus</name>
    <dbReference type="NCBI Taxonomy" id="3046"/>
    <lineage>
        <taxon>Eukaryota</taxon>
        <taxon>Viridiplantae</taxon>
        <taxon>Chlorophyta</taxon>
        <taxon>core chlorophytes</taxon>
        <taxon>Chlorophyceae</taxon>
        <taxon>CS clade</taxon>
        <taxon>Chlamydomonadales</taxon>
        <taxon>Dunaliellaceae</taxon>
        <taxon>Dunaliella</taxon>
    </lineage>
</organism>
<gene>
    <name evidence="2" type="ORF">DUNSADRAFT_12324</name>
</gene>
<comment type="caution">
    <text evidence="2">The sequence shown here is derived from an EMBL/GenBank/DDBJ whole genome shotgun (WGS) entry which is preliminary data.</text>
</comment>
<dbReference type="Pfam" id="PF11833">
    <property type="entry name" value="CPP1-like"/>
    <property type="match status" value="1"/>
</dbReference>
<protein>
    <submittedName>
        <fullName evidence="2">Uncharacterized protein</fullName>
    </submittedName>
</protein>
<sequence>MSQVLFSSKGGSFIVSNQALQRCRHSGVRAQTSNPCPPSPLAPPSLLPSSQPLLSHRHHGQHRVGKKKLAVVAAGGDLGPSEEQEMPDTMTPERARAVLQVSASSSFEEILAQKQKQLNRFGGDQEKAMEVEAAYDLLFMQSMKKRLSGELEVSTGVRYAVGLANVCNLSPN</sequence>